<dbReference type="AlphaFoldDB" id="A0A5C4J799"/>
<evidence type="ECO:0000256" key="2">
    <source>
        <dbReference type="ARBA" id="ARBA00010472"/>
    </source>
</evidence>
<reference evidence="9 10" key="1">
    <citation type="submission" date="2019-05" db="EMBL/GenBank/DDBJ databases">
        <title>Draft genome sequence of Actinomadura sp. 14C53.</title>
        <authorList>
            <person name="Saricaoglu S."/>
            <person name="Isik K."/>
        </authorList>
    </citation>
    <scope>NUCLEOTIDE SEQUENCE [LARGE SCALE GENOMIC DNA]</scope>
    <source>
        <strain evidence="9 10">14C53</strain>
    </source>
</reference>
<dbReference type="OrthoDB" id="4567948at2"/>
<evidence type="ECO:0000256" key="3">
    <source>
        <dbReference type="ARBA" id="ARBA00022525"/>
    </source>
</evidence>
<dbReference type="Gene3D" id="3.30.350.10">
    <property type="entry name" value="Subtilisin inhibitor-like"/>
    <property type="match status" value="1"/>
</dbReference>
<dbReference type="RefSeq" id="WP_138647760.1">
    <property type="nucleotide sequence ID" value="NZ_VCKW01000147.1"/>
</dbReference>
<name>A0A5C4J799_9ACTN</name>
<comment type="similarity">
    <text evidence="2">Belongs to the protease inhibitor I16 (SSI) family.</text>
</comment>
<feature type="region of interest" description="Disordered" evidence="7">
    <location>
        <begin position="21"/>
        <end position="59"/>
    </location>
</feature>
<dbReference type="EMBL" id="VCKW01000147">
    <property type="protein sequence ID" value="TMQ93454.1"/>
    <property type="molecule type" value="Genomic_DNA"/>
</dbReference>
<comment type="subcellular location">
    <subcellularLocation>
        <location evidence="1">Secreted</location>
    </subcellularLocation>
</comment>
<proteinExistence type="inferred from homology"/>
<feature type="compositionally biased region" description="Basic and acidic residues" evidence="7">
    <location>
        <begin position="43"/>
        <end position="57"/>
    </location>
</feature>
<dbReference type="Proteomes" id="UP000309174">
    <property type="component" value="Unassembled WGS sequence"/>
</dbReference>
<organism evidence="9 10">
    <name type="scientific">Actinomadura soli</name>
    <dbReference type="NCBI Taxonomy" id="2508997"/>
    <lineage>
        <taxon>Bacteria</taxon>
        <taxon>Bacillati</taxon>
        <taxon>Actinomycetota</taxon>
        <taxon>Actinomycetes</taxon>
        <taxon>Streptosporangiales</taxon>
        <taxon>Thermomonosporaceae</taxon>
        <taxon>Actinomadura</taxon>
    </lineage>
</organism>
<evidence type="ECO:0000256" key="5">
    <source>
        <dbReference type="ARBA" id="ARBA00022900"/>
    </source>
</evidence>
<dbReference type="InterPro" id="IPR023549">
    <property type="entry name" value="Subtilisin_inhibitor"/>
</dbReference>
<evidence type="ECO:0000256" key="1">
    <source>
        <dbReference type="ARBA" id="ARBA00004613"/>
    </source>
</evidence>
<comment type="caution">
    <text evidence="9">The sequence shown here is derived from an EMBL/GenBank/DDBJ whole genome shotgun (WGS) entry which is preliminary data.</text>
</comment>
<gene>
    <name evidence="9" type="ORF">ETD83_25650</name>
</gene>
<dbReference type="GO" id="GO:0005576">
    <property type="term" value="C:extracellular region"/>
    <property type="evidence" value="ECO:0007669"/>
    <property type="project" value="UniProtKB-SubCell"/>
</dbReference>
<dbReference type="GO" id="GO:0004867">
    <property type="term" value="F:serine-type endopeptidase inhibitor activity"/>
    <property type="evidence" value="ECO:0007669"/>
    <property type="project" value="UniProtKB-KW"/>
</dbReference>
<evidence type="ECO:0000313" key="9">
    <source>
        <dbReference type="EMBL" id="TMQ93454.1"/>
    </source>
</evidence>
<accession>A0A5C4J799</accession>
<feature type="domain" description="Subtilisin inhibitor" evidence="8">
    <location>
        <begin position="57"/>
        <end position="128"/>
    </location>
</feature>
<feature type="compositionally biased region" description="Basic and acidic residues" evidence="7">
    <location>
        <begin position="21"/>
        <end position="30"/>
    </location>
</feature>
<keyword evidence="3" id="KW-0964">Secreted</keyword>
<dbReference type="InterPro" id="IPR036819">
    <property type="entry name" value="Subtilisin_inhibitor-like_sf"/>
</dbReference>
<keyword evidence="6" id="KW-1015">Disulfide bond</keyword>
<dbReference type="SUPFAM" id="SSF55399">
    <property type="entry name" value="Subtilisin inhibitor"/>
    <property type="match status" value="1"/>
</dbReference>
<evidence type="ECO:0000256" key="4">
    <source>
        <dbReference type="ARBA" id="ARBA00022690"/>
    </source>
</evidence>
<evidence type="ECO:0000256" key="7">
    <source>
        <dbReference type="SAM" id="MobiDB-lite"/>
    </source>
</evidence>
<keyword evidence="4" id="KW-0646">Protease inhibitor</keyword>
<evidence type="ECO:0000256" key="6">
    <source>
        <dbReference type="ARBA" id="ARBA00023157"/>
    </source>
</evidence>
<dbReference type="Pfam" id="PF00720">
    <property type="entry name" value="SSI"/>
    <property type="match status" value="1"/>
</dbReference>
<keyword evidence="10" id="KW-1185">Reference proteome</keyword>
<evidence type="ECO:0000313" key="10">
    <source>
        <dbReference type="Proteomes" id="UP000309174"/>
    </source>
</evidence>
<sequence>MLFAERCARCRGNRVFRDCGDHAGSGDRAGRPGPPDDSGNGHPDVRAWPHSDEESGKPRYATLTCDPIGGTHKNAKAACAELALAIGDISKVPPQRAFCLAVWIPVDAAATGSWKGVPIKPFSETITNDACASISYGHVFDF</sequence>
<protein>
    <recommendedName>
        <fullName evidence="8">Subtilisin inhibitor domain-containing protein</fullName>
    </recommendedName>
</protein>
<evidence type="ECO:0000259" key="8">
    <source>
        <dbReference type="Pfam" id="PF00720"/>
    </source>
</evidence>
<keyword evidence="5" id="KW-0722">Serine protease inhibitor</keyword>